<protein>
    <submittedName>
        <fullName evidence="1">Uncharacterized protein</fullName>
    </submittedName>
</protein>
<reference evidence="1 2" key="1">
    <citation type="journal article" date="2019" name="Sci. Rep.">
        <title>Orb-weaving spider Araneus ventricosus genome elucidates the spidroin gene catalogue.</title>
        <authorList>
            <person name="Kono N."/>
            <person name="Nakamura H."/>
            <person name="Ohtoshi R."/>
            <person name="Moran D.A.P."/>
            <person name="Shinohara A."/>
            <person name="Yoshida Y."/>
            <person name="Fujiwara M."/>
            <person name="Mori M."/>
            <person name="Tomita M."/>
            <person name="Arakawa K."/>
        </authorList>
    </citation>
    <scope>NUCLEOTIDE SEQUENCE [LARGE SCALE GENOMIC DNA]</scope>
</reference>
<dbReference type="OrthoDB" id="6514649at2759"/>
<organism evidence="1 2">
    <name type="scientific">Araneus ventricosus</name>
    <name type="common">Orbweaver spider</name>
    <name type="synonym">Epeira ventricosa</name>
    <dbReference type="NCBI Taxonomy" id="182803"/>
    <lineage>
        <taxon>Eukaryota</taxon>
        <taxon>Metazoa</taxon>
        <taxon>Ecdysozoa</taxon>
        <taxon>Arthropoda</taxon>
        <taxon>Chelicerata</taxon>
        <taxon>Arachnida</taxon>
        <taxon>Araneae</taxon>
        <taxon>Araneomorphae</taxon>
        <taxon>Entelegynae</taxon>
        <taxon>Araneoidea</taxon>
        <taxon>Araneidae</taxon>
        <taxon>Araneus</taxon>
    </lineage>
</organism>
<comment type="caution">
    <text evidence="1">The sequence shown here is derived from an EMBL/GenBank/DDBJ whole genome shotgun (WGS) entry which is preliminary data.</text>
</comment>
<name>A0A4Y2LGJ2_ARAVE</name>
<proteinExistence type="predicted"/>
<gene>
    <name evidence="1" type="ORF">AVEN_62619_1</name>
</gene>
<sequence length="109" mass="12829">MPDRKTDFFGRWSGHNIRHPHLHGRFEDRKRCRCNILRLVRTKQCCIHRWSAKLQEHNKVFHVELLALKHATDDVTSLPHQKLTILVYNQSGVQAVANPRSRNTTARDI</sequence>
<dbReference type="Proteomes" id="UP000499080">
    <property type="component" value="Unassembled WGS sequence"/>
</dbReference>
<evidence type="ECO:0000313" key="2">
    <source>
        <dbReference type="Proteomes" id="UP000499080"/>
    </source>
</evidence>
<keyword evidence="2" id="KW-1185">Reference proteome</keyword>
<accession>A0A4Y2LGJ2</accession>
<evidence type="ECO:0000313" key="1">
    <source>
        <dbReference type="EMBL" id="GBN13818.1"/>
    </source>
</evidence>
<dbReference type="EMBL" id="BGPR01005831">
    <property type="protein sequence ID" value="GBN13818.1"/>
    <property type="molecule type" value="Genomic_DNA"/>
</dbReference>
<dbReference type="AlphaFoldDB" id="A0A4Y2LGJ2"/>